<protein>
    <submittedName>
        <fullName evidence="3">Uncharacterized protein</fullName>
    </submittedName>
</protein>
<gene>
    <name evidence="3" type="ORF">PgNI_04227</name>
</gene>
<proteinExistence type="predicted"/>
<dbReference type="RefSeq" id="XP_030983392.1">
    <property type="nucleotide sequence ID" value="XM_031124278.1"/>
</dbReference>
<evidence type="ECO:0000256" key="1">
    <source>
        <dbReference type="SAM" id="MobiDB-lite"/>
    </source>
</evidence>
<sequence length="60" mass="6631">MKVDEVGTLIIIGDPTSRDGKHFFNSWNQLPLSRVFLSPLQPAPQLGRPRGKDLLACPSD</sequence>
<evidence type="ECO:0000313" key="2">
    <source>
        <dbReference type="Proteomes" id="UP000515153"/>
    </source>
</evidence>
<dbReference type="Proteomes" id="UP000515153">
    <property type="component" value="Unplaced"/>
</dbReference>
<reference evidence="3" key="3">
    <citation type="submission" date="2025-08" db="UniProtKB">
        <authorList>
            <consortium name="RefSeq"/>
        </authorList>
    </citation>
    <scope>IDENTIFICATION</scope>
    <source>
        <strain evidence="3">NI907</strain>
    </source>
</reference>
<evidence type="ECO:0000313" key="3">
    <source>
        <dbReference type="RefSeq" id="XP_030983392.1"/>
    </source>
</evidence>
<reference evidence="3" key="2">
    <citation type="submission" date="2019-10" db="EMBL/GenBank/DDBJ databases">
        <authorList>
            <consortium name="NCBI Genome Project"/>
        </authorList>
    </citation>
    <scope>NUCLEOTIDE SEQUENCE</scope>
    <source>
        <strain evidence="3">NI907</strain>
    </source>
</reference>
<feature type="region of interest" description="Disordered" evidence="1">
    <location>
        <begin position="41"/>
        <end position="60"/>
    </location>
</feature>
<accession>A0A6P8B858</accession>
<dbReference type="KEGG" id="pgri:PgNI_04227"/>
<dbReference type="GeneID" id="41959187"/>
<reference evidence="3" key="1">
    <citation type="journal article" date="2019" name="Mol. Biol. Evol.">
        <title>Blast fungal genomes show frequent chromosomal changes, gene gains and losses, and effector gene turnover.</title>
        <authorList>
            <person name="Gomez Luciano L.B."/>
            <person name="Jason Tsai I."/>
            <person name="Chuma I."/>
            <person name="Tosa Y."/>
            <person name="Chen Y.H."/>
            <person name="Li J.Y."/>
            <person name="Li M.Y."/>
            <person name="Jade Lu M.Y."/>
            <person name="Nakayashiki H."/>
            <person name="Li W.H."/>
        </authorList>
    </citation>
    <scope>NUCLEOTIDE SEQUENCE</scope>
    <source>
        <strain evidence="3">NI907</strain>
    </source>
</reference>
<dbReference type="AlphaFoldDB" id="A0A6P8B858"/>
<organism evidence="2 3">
    <name type="scientific">Pyricularia grisea</name>
    <name type="common">Crabgrass-specific blast fungus</name>
    <name type="synonym">Magnaporthe grisea</name>
    <dbReference type="NCBI Taxonomy" id="148305"/>
    <lineage>
        <taxon>Eukaryota</taxon>
        <taxon>Fungi</taxon>
        <taxon>Dikarya</taxon>
        <taxon>Ascomycota</taxon>
        <taxon>Pezizomycotina</taxon>
        <taxon>Sordariomycetes</taxon>
        <taxon>Sordariomycetidae</taxon>
        <taxon>Magnaporthales</taxon>
        <taxon>Pyriculariaceae</taxon>
        <taxon>Pyricularia</taxon>
    </lineage>
</organism>
<keyword evidence="2" id="KW-1185">Reference proteome</keyword>
<name>A0A6P8B858_PYRGI</name>